<organism evidence="1 2">
    <name type="scientific">Calycomorphotria hydatis</name>
    <dbReference type="NCBI Taxonomy" id="2528027"/>
    <lineage>
        <taxon>Bacteria</taxon>
        <taxon>Pseudomonadati</taxon>
        <taxon>Planctomycetota</taxon>
        <taxon>Planctomycetia</taxon>
        <taxon>Planctomycetales</taxon>
        <taxon>Planctomycetaceae</taxon>
        <taxon>Calycomorphotria</taxon>
    </lineage>
</organism>
<accession>A0A517T3B7</accession>
<dbReference type="KEGG" id="chya:V22_00720"/>
<protein>
    <submittedName>
        <fullName evidence="1">Uncharacterized protein</fullName>
    </submittedName>
</protein>
<dbReference type="Proteomes" id="UP000319976">
    <property type="component" value="Chromosome"/>
</dbReference>
<dbReference type="EMBL" id="CP036316">
    <property type="protein sequence ID" value="QDT62874.1"/>
    <property type="molecule type" value="Genomic_DNA"/>
</dbReference>
<proteinExistence type="predicted"/>
<evidence type="ECO:0000313" key="2">
    <source>
        <dbReference type="Proteomes" id="UP000319976"/>
    </source>
</evidence>
<gene>
    <name evidence="1" type="ORF">V22_00720</name>
</gene>
<sequence length="66" mass="7369">MTGKRDDGCTLWAGFLTRPLLKARRPVSLISPLDFSRGCCFNIDVLTEKLADHIFAAKPPGRHFLP</sequence>
<evidence type="ECO:0000313" key="1">
    <source>
        <dbReference type="EMBL" id="QDT62874.1"/>
    </source>
</evidence>
<reference evidence="1 2" key="1">
    <citation type="submission" date="2019-02" db="EMBL/GenBank/DDBJ databases">
        <title>Deep-cultivation of Planctomycetes and their phenomic and genomic characterization uncovers novel biology.</title>
        <authorList>
            <person name="Wiegand S."/>
            <person name="Jogler M."/>
            <person name="Boedeker C."/>
            <person name="Pinto D."/>
            <person name="Vollmers J."/>
            <person name="Rivas-Marin E."/>
            <person name="Kohn T."/>
            <person name="Peeters S.H."/>
            <person name="Heuer A."/>
            <person name="Rast P."/>
            <person name="Oberbeckmann S."/>
            <person name="Bunk B."/>
            <person name="Jeske O."/>
            <person name="Meyerdierks A."/>
            <person name="Storesund J.E."/>
            <person name="Kallscheuer N."/>
            <person name="Luecker S."/>
            <person name="Lage O.M."/>
            <person name="Pohl T."/>
            <person name="Merkel B.J."/>
            <person name="Hornburger P."/>
            <person name="Mueller R.-W."/>
            <person name="Bruemmer F."/>
            <person name="Labrenz M."/>
            <person name="Spormann A.M."/>
            <person name="Op den Camp H."/>
            <person name="Overmann J."/>
            <person name="Amann R."/>
            <person name="Jetten M.S.M."/>
            <person name="Mascher T."/>
            <person name="Medema M.H."/>
            <person name="Devos D.P."/>
            <person name="Kaster A.-K."/>
            <person name="Ovreas L."/>
            <person name="Rohde M."/>
            <person name="Galperin M.Y."/>
            <person name="Jogler C."/>
        </authorList>
    </citation>
    <scope>NUCLEOTIDE SEQUENCE [LARGE SCALE GENOMIC DNA]</scope>
    <source>
        <strain evidence="1 2">V22</strain>
    </source>
</reference>
<name>A0A517T3B7_9PLAN</name>
<dbReference type="AlphaFoldDB" id="A0A517T3B7"/>
<keyword evidence="2" id="KW-1185">Reference proteome</keyword>